<comment type="caution">
    <text evidence="1">The sequence shown here is derived from an EMBL/GenBank/DDBJ whole genome shotgun (WGS) entry which is preliminary data.</text>
</comment>
<sequence length="1141" mass="122287">MAAGHLSQNGGMRKLLSEDSDDVTGNSTDRGRLAGRRIEGRRMNLSNRSKSLDGRSLDTDSRDQGSWTGALGCSENPMRTKITRADSLESWGAGENRVMSKVKAFNSAGSSKTWSPIRGSGSEVFPSEGVSSVGKASGALSFPTRVRSRSGTMSEVREPVGGSIGLYLGHTIRDRIEKLNVAAGSDKSASKDEAVKVSTRTKRFSSPAGDWHPSEGDTEDVVTRRLTSDPASPSVSPLSSPVSGQWKVGTGGTIRKQLPNNLLPHTPLVEPNTTQAPQRDQRSTARLSDSGVSVSPVSRWGQAPGRHPEQGNRVAGRGIELGTRSLDRATSRSTHIRPADTHTSTLSNTPYAKDNALSQQSQSPTHTREPRPITTPAVGVPTAFNFRPANQFNRKTNVRDWSTTPARGLDREGSLSEDVFEANDPHVTTPNSEKDKSSGKTSVLPAAGVRNKIHQFEALLLQSNAPTANYRRAFSATDQPSEAPAWRSATERATGRLGGGGQGGNVRGDGGRGRGEEARKSELDQAPGDARGLEEEQGMKTGRGSVLRSASVDQVGMMLCSREREAVEDKTGGFGTLYNHKGKLNLNLNDRTDRDTGADGHIDEPDGTKRPVTSRETGGRGAIRGLNMDTSPYQLSNWTPNSVVIPDPSKRLPSRCSPDLSSSESDDDKTPTNTPPNSPFYPQNCPVYPQNSPVYPQNSPVYPQNNPSTSPSPVNNSPLQTKLNVSSDVTTVEVPPVSTHTDYSRDTSDPPGSHSGLGRGVLSLPLTSSPSKPSPSNLSLLLSVPRWNSYEEEGSDDDDDTDDDDTDDEGTEKDEDSNYDSDSAESSVTVTSAMSQSDRRSFSLSLAELCNFGGVNYDSQSSSDSEEWLSCRSVSLSSDTSAYSCVSILGTDELDRLLDDVRDLGDSSLQNYEDVQVVVLHKDIGVGLGFTMAGGLDQNKPVTVHKVFPEGVAAKEGSIREGDRVLSINGTALSGSAHSEVLRTLKRARSRGMGVVVLQRGGLTDPHRGRTETDSQRQTQTNTATTGLGVCVWLEKRNRDLGFSLEGGVGSPLGDKPLTVQKVFQGGPVNDVSAGDEVLEIQGVSLVGLRRLEAWNLIRKLPPGPVEVVLRHPYKPQWKGSSPKVGKAGLQPKGLQLESRC</sequence>
<protein>
    <submittedName>
        <fullName evidence="1">Uncharacterized protein</fullName>
    </submittedName>
</protein>
<keyword evidence="2" id="KW-1185">Reference proteome</keyword>
<evidence type="ECO:0000313" key="1">
    <source>
        <dbReference type="EMBL" id="KAJ8004996.1"/>
    </source>
</evidence>
<name>A0ACC2GMW5_DALPE</name>
<dbReference type="EMBL" id="CM055738">
    <property type="protein sequence ID" value="KAJ8004996.1"/>
    <property type="molecule type" value="Genomic_DNA"/>
</dbReference>
<dbReference type="Proteomes" id="UP001157502">
    <property type="component" value="Chromosome 11"/>
</dbReference>
<evidence type="ECO:0000313" key="2">
    <source>
        <dbReference type="Proteomes" id="UP001157502"/>
    </source>
</evidence>
<gene>
    <name evidence="1" type="ORF">DPEC_G00142070</name>
</gene>
<organism evidence="1 2">
    <name type="scientific">Dallia pectoralis</name>
    <name type="common">Alaska blackfish</name>
    <dbReference type="NCBI Taxonomy" id="75939"/>
    <lineage>
        <taxon>Eukaryota</taxon>
        <taxon>Metazoa</taxon>
        <taxon>Chordata</taxon>
        <taxon>Craniata</taxon>
        <taxon>Vertebrata</taxon>
        <taxon>Euteleostomi</taxon>
        <taxon>Actinopterygii</taxon>
        <taxon>Neopterygii</taxon>
        <taxon>Teleostei</taxon>
        <taxon>Protacanthopterygii</taxon>
        <taxon>Esociformes</taxon>
        <taxon>Umbridae</taxon>
        <taxon>Dallia</taxon>
    </lineage>
</organism>
<accession>A0ACC2GMW5</accession>
<reference evidence="1" key="1">
    <citation type="submission" date="2021-05" db="EMBL/GenBank/DDBJ databases">
        <authorList>
            <person name="Pan Q."/>
            <person name="Jouanno E."/>
            <person name="Zahm M."/>
            <person name="Klopp C."/>
            <person name="Cabau C."/>
            <person name="Louis A."/>
            <person name="Berthelot C."/>
            <person name="Parey E."/>
            <person name="Roest Crollius H."/>
            <person name="Montfort J."/>
            <person name="Robinson-Rechavi M."/>
            <person name="Bouchez O."/>
            <person name="Lampietro C."/>
            <person name="Lopez Roques C."/>
            <person name="Donnadieu C."/>
            <person name="Postlethwait J."/>
            <person name="Bobe J."/>
            <person name="Dillon D."/>
            <person name="Chandos A."/>
            <person name="von Hippel F."/>
            <person name="Guiguen Y."/>
        </authorList>
    </citation>
    <scope>NUCLEOTIDE SEQUENCE</scope>
    <source>
        <strain evidence="1">YG-Jan2019</strain>
    </source>
</reference>
<proteinExistence type="predicted"/>